<dbReference type="GO" id="GO:0003677">
    <property type="term" value="F:DNA binding"/>
    <property type="evidence" value="ECO:0007669"/>
    <property type="project" value="UniProtKB-KW"/>
</dbReference>
<dbReference type="PANTHER" id="PTHR33204:SF18">
    <property type="entry name" value="TRANSCRIPTIONAL REGULATORY PROTEIN"/>
    <property type="match status" value="1"/>
</dbReference>
<dbReference type="InterPro" id="IPR036388">
    <property type="entry name" value="WH-like_DNA-bd_sf"/>
</dbReference>
<evidence type="ECO:0000256" key="3">
    <source>
        <dbReference type="ARBA" id="ARBA00023163"/>
    </source>
</evidence>
<organism evidence="5 6">
    <name type="scientific">Umezawaea endophytica</name>
    <dbReference type="NCBI Taxonomy" id="1654476"/>
    <lineage>
        <taxon>Bacteria</taxon>
        <taxon>Bacillati</taxon>
        <taxon>Actinomycetota</taxon>
        <taxon>Actinomycetes</taxon>
        <taxon>Pseudonocardiales</taxon>
        <taxon>Pseudonocardiaceae</taxon>
        <taxon>Umezawaea</taxon>
    </lineage>
</organism>
<reference evidence="5" key="1">
    <citation type="submission" date="2022-08" db="EMBL/GenBank/DDBJ databases">
        <authorList>
            <person name="Tistechok S."/>
            <person name="Samborskyy M."/>
            <person name="Roman I."/>
        </authorList>
    </citation>
    <scope>NUCLEOTIDE SEQUENCE</scope>
    <source>
        <strain evidence="5">DSM 103496</strain>
    </source>
</reference>
<keyword evidence="6" id="KW-1185">Reference proteome</keyword>
<sequence length="109" mass="12356">MVASKWTALTIGALEDGPQRFGEVRRKVEGITQKMLTQTLRTLTRDGLITRTVYPTVPLRVDYELTPLGRSLVAPLRALRDWSEHHIDLIQSARVEYDVTADVETVPVR</sequence>
<keyword evidence="1" id="KW-0805">Transcription regulation</keyword>
<keyword evidence="3" id="KW-0804">Transcription</keyword>
<dbReference type="AlphaFoldDB" id="A0A9X3AI53"/>
<dbReference type="SUPFAM" id="SSF46785">
    <property type="entry name" value="Winged helix' DNA-binding domain"/>
    <property type="match status" value="1"/>
</dbReference>
<evidence type="ECO:0000256" key="2">
    <source>
        <dbReference type="ARBA" id="ARBA00023125"/>
    </source>
</evidence>
<accession>A0A9X3AI53</accession>
<keyword evidence="2" id="KW-0238">DNA-binding</keyword>
<comment type="caution">
    <text evidence="5">The sequence shown here is derived from an EMBL/GenBank/DDBJ whole genome shotgun (WGS) entry which is preliminary data.</text>
</comment>
<dbReference type="Proteomes" id="UP001141259">
    <property type="component" value="Unassembled WGS sequence"/>
</dbReference>
<dbReference type="EMBL" id="JANYMP010000025">
    <property type="protein sequence ID" value="MCS7482627.1"/>
    <property type="molecule type" value="Genomic_DNA"/>
</dbReference>
<dbReference type="InterPro" id="IPR002577">
    <property type="entry name" value="HTH_HxlR"/>
</dbReference>
<dbReference type="Pfam" id="PF01638">
    <property type="entry name" value="HxlR"/>
    <property type="match status" value="1"/>
</dbReference>
<gene>
    <name evidence="5" type="ORF">NZH93_37765</name>
</gene>
<dbReference type="PROSITE" id="PS51118">
    <property type="entry name" value="HTH_HXLR"/>
    <property type="match status" value="1"/>
</dbReference>
<dbReference type="PANTHER" id="PTHR33204">
    <property type="entry name" value="TRANSCRIPTIONAL REGULATOR, MARR FAMILY"/>
    <property type="match status" value="1"/>
</dbReference>
<dbReference type="RefSeq" id="WP_259628170.1">
    <property type="nucleotide sequence ID" value="NZ_JANYMP010000025.1"/>
</dbReference>
<proteinExistence type="predicted"/>
<feature type="domain" description="HTH hxlR-type" evidence="4">
    <location>
        <begin position="1"/>
        <end position="91"/>
    </location>
</feature>
<dbReference type="Gene3D" id="1.10.10.10">
    <property type="entry name" value="Winged helix-like DNA-binding domain superfamily/Winged helix DNA-binding domain"/>
    <property type="match status" value="1"/>
</dbReference>
<evidence type="ECO:0000313" key="6">
    <source>
        <dbReference type="Proteomes" id="UP001141259"/>
    </source>
</evidence>
<name>A0A9X3AI53_9PSEU</name>
<evidence type="ECO:0000313" key="5">
    <source>
        <dbReference type="EMBL" id="MCS7482627.1"/>
    </source>
</evidence>
<dbReference type="InterPro" id="IPR036390">
    <property type="entry name" value="WH_DNA-bd_sf"/>
</dbReference>
<evidence type="ECO:0000259" key="4">
    <source>
        <dbReference type="PROSITE" id="PS51118"/>
    </source>
</evidence>
<protein>
    <submittedName>
        <fullName evidence="5">Helix-turn-helix transcriptional regulator</fullName>
    </submittedName>
</protein>
<evidence type="ECO:0000256" key="1">
    <source>
        <dbReference type="ARBA" id="ARBA00023015"/>
    </source>
</evidence>